<reference evidence="4" key="1">
    <citation type="submission" date="2016-06" db="UniProtKB">
        <authorList>
            <consortium name="WormBaseParasite"/>
        </authorList>
    </citation>
    <scope>IDENTIFICATION</scope>
</reference>
<dbReference type="PANTHER" id="PTHR11353">
    <property type="entry name" value="CHAPERONIN"/>
    <property type="match status" value="1"/>
</dbReference>
<organism evidence="4">
    <name type="scientific">Echinostoma caproni</name>
    <dbReference type="NCBI Taxonomy" id="27848"/>
    <lineage>
        <taxon>Eukaryota</taxon>
        <taxon>Metazoa</taxon>
        <taxon>Spiralia</taxon>
        <taxon>Lophotrochozoa</taxon>
        <taxon>Platyhelminthes</taxon>
        <taxon>Trematoda</taxon>
        <taxon>Digenea</taxon>
        <taxon>Plagiorchiida</taxon>
        <taxon>Echinostomata</taxon>
        <taxon>Echinostomatoidea</taxon>
        <taxon>Echinostomatidae</taxon>
        <taxon>Echinostoma</taxon>
    </lineage>
</organism>
<accession>A0A183BBB3</accession>
<protein>
    <submittedName>
        <fullName evidence="4">T-complex protein 1 subunit zeta</fullName>
    </submittedName>
</protein>
<evidence type="ECO:0000256" key="2">
    <source>
        <dbReference type="ARBA" id="ARBA00022840"/>
    </source>
</evidence>
<dbReference type="InterPro" id="IPR002423">
    <property type="entry name" value="Cpn60/GroEL/TCP-1"/>
</dbReference>
<evidence type="ECO:0000256" key="3">
    <source>
        <dbReference type="ARBA" id="ARBA00023186"/>
    </source>
</evidence>
<dbReference type="GO" id="GO:0140662">
    <property type="term" value="F:ATP-dependent protein folding chaperone"/>
    <property type="evidence" value="ECO:0007669"/>
    <property type="project" value="InterPro"/>
</dbReference>
<proteinExistence type="predicted"/>
<dbReference type="Gene3D" id="1.10.560.10">
    <property type="entry name" value="GroEL-like equatorial domain"/>
    <property type="match status" value="1"/>
</dbReference>
<sequence>LAKHCVCISFSGCVVPGAGAFEIVAHRELSKFTHEVKGRARLGVQAFADALLVIPKVLAMNAGHDVQDTMVKLLEESARVEKRTGGNPPNEMVGIDLVTGDALVPAQVGIYDNYIVKKQIISSCAVIASNILLVDEIMRAGLSSLKG</sequence>
<dbReference type="GO" id="GO:0005524">
    <property type="term" value="F:ATP binding"/>
    <property type="evidence" value="ECO:0007669"/>
    <property type="project" value="UniProtKB-KW"/>
</dbReference>
<dbReference type="Pfam" id="PF00118">
    <property type="entry name" value="Cpn60_TCP1"/>
    <property type="match status" value="1"/>
</dbReference>
<keyword evidence="3" id="KW-0143">Chaperone</keyword>
<evidence type="ECO:0000313" key="4">
    <source>
        <dbReference type="WBParaSite" id="ECPE_0001654101-mRNA-1"/>
    </source>
</evidence>
<evidence type="ECO:0000256" key="1">
    <source>
        <dbReference type="ARBA" id="ARBA00022741"/>
    </source>
</evidence>
<dbReference type="AlphaFoldDB" id="A0A183BBB3"/>
<dbReference type="InterPro" id="IPR017998">
    <property type="entry name" value="Chaperone_TCP-1"/>
</dbReference>
<dbReference type="WBParaSite" id="ECPE_0001654101-mRNA-1">
    <property type="protein sequence ID" value="ECPE_0001654101-mRNA-1"/>
    <property type="gene ID" value="ECPE_0001654101"/>
</dbReference>
<keyword evidence="2" id="KW-0067">ATP-binding</keyword>
<keyword evidence="1" id="KW-0547">Nucleotide-binding</keyword>
<dbReference type="InterPro" id="IPR027413">
    <property type="entry name" value="GROEL-like_equatorial_sf"/>
</dbReference>
<dbReference type="SUPFAM" id="SSF48592">
    <property type="entry name" value="GroEL equatorial domain-like"/>
    <property type="match status" value="1"/>
</dbReference>
<dbReference type="FunFam" id="1.10.560.10:FF:000038">
    <property type="entry name" value="Chaperonin containing TCP1 subunit 6B"/>
    <property type="match status" value="1"/>
</dbReference>
<name>A0A183BBB3_9TREM</name>